<organism evidence="2 3">
    <name type="scientific">Clavibacter michiganensis subsp. insidiosus</name>
    <dbReference type="NCBI Taxonomy" id="33014"/>
    <lineage>
        <taxon>Bacteria</taxon>
        <taxon>Bacillati</taxon>
        <taxon>Actinomycetota</taxon>
        <taxon>Actinomycetes</taxon>
        <taxon>Micrococcales</taxon>
        <taxon>Microbacteriaceae</taxon>
        <taxon>Clavibacter</taxon>
    </lineage>
</organism>
<dbReference type="EMBL" id="CP011043">
    <property type="protein sequence ID" value="AJW78581.1"/>
    <property type="molecule type" value="Genomic_DNA"/>
</dbReference>
<dbReference type="HOGENOM" id="CLU_2859630_0_0_11"/>
<feature type="transmembrane region" description="Helical" evidence="1">
    <location>
        <begin position="35"/>
        <end position="57"/>
    </location>
</feature>
<evidence type="ECO:0000313" key="3">
    <source>
        <dbReference type="Proteomes" id="UP000032604"/>
    </source>
</evidence>
<dbReference type="Proteomes" id="UP000032604">
    <property type="component" value="Chromosome"/>
</dbReference>
<protein>
    <submittedName>
        <fullName evidence="2">Uncharacterized protein</fullName>
    </submittedName>
</protein>
<proteinExistence type="predicted"/>
<keyword evidence="1" id="KW-0812">Transmembrane</keyword>
<dbReference type="AlphaFoldDB" id="A0A0D5CG08"/>
<dbReference type="PATRIC" id="fig|33014.5.peg.1054"/>
<evidence type="ECO:0000313" key="2">
    <source>
        <dbReference type="EMBL" id="AJW78581.1"/>
    </source>
</evidence>
<keyword evidence="1" id="KW-0472">Membrane</keyword>
<sequence length="64" mass="6915">MSARHRLLFVSTLVITSGLVLVGILLLATSGFMDMRGSALCIVAALIGITYASVITAQRRRPRR</sequence>
<name>A0A0D5CG08_9MICO</name>
<feature type="transmembrane region" description="Helical" evidence="1">
    <location>
        <begin position="7"/>
        <end position="29"/>
    </location>
</feature>
<dbReference type="RefSeq" id="WP_045527304.1">
    <property type="nucleotide sequence ID" value="NZ_CP011043.1"/>
</dbReference>
<reference evidence="2 3" key="1">
    <citation type="journal article" date="2015" name="Genome Announc.">
        <title>Complete Genome Sequence of Clavibacter michiganensis subsp. insidiosus R1-1 Using PacBio Single-Molecule Real-Time Technology.</title>
        <authorList>
            <person name="Lu Y."/>
            <person name="Samac D.A."/>
            <person name="Glazebrook J."/>
            <person name="Ishimaru C.A."/>
        </authorList>
    </citation>
    <scope>NUCLEOTIDE SEQUENCE [LARGE SCALE GENOMIC DNA]</scope>
    <source>
        <strain evidence="2 3">R1-1</strain>
    </source>
</reference>
<gene>
    <name evidence="2" type="ORF">VO01_05065</name>
</gene>
<evidence type="ECO:0000256" key="1">
    <source>
        <dbReference type="SAM" id="Phobius"/>
    </source>
</evidence>
<dbReference type="KEGG" id="cmh:VO01_05065"/>
<keyword evidence="1" id="KW-1133">Transmembrane helix</keyword>
<accession>A0A0D5CG08</accession>